<protein>
    <submittedName>
        <fullName evidence="2">Uncharacterized protein</fullName>
    </submittedName>
</protein>
<organism evidence="2 3">
    <name type="scientific">Rhodotorula toruloides</name>
    <name type="common">Yeast</name>
    <name type="synonym">Rhodosporidium toruloides</name>
    <dbReference type="NCBI Taxonomy" id="5286"/>
    <lineage>
        <taxon>Eukaryota</taxon>
        <taxon>Fungi</taxon>
        <taxon>Dikarya</taxon>
        <taxon>Basidiomycota</taxon>
        <taxon>Pucciniomycotina</taxon>
        <taxon>Microbotryomycetes</taxon>
        <taxon>Sporidiobolales</taxon>
        <taxon>Sporidiobolaceae</taxon>
        <taxon>Rhodotorula</taxon>
    </lineage>
</organism>
<feature type="compositionally biased region" description="Polar residues" evidence="1">
    <location>
        <begin position="237"/>
        <end position="247"/>
    </location>
</feature>
<feature type="region of interest" description="Disordered" evidence="1">
    <location>
        <begin position="43"/>
        <end position="69"/>
    </location>
</feature>
<evidence type="ECO:0000313" key="2">
    <source>
        <dbReference type="EMBL" id="PRQ78165.1"/>
    </source>
</evidence>
<evidence type="ECO:0000256" key="1">
    <source>
        <dbReference type="SAM" id="MobiDB-lite"/>
    </source>
</evidence>
<sequence>MSRSRSLYASASSLAIVALSPVALLSSLSLLILLADARTMGKSGRRRKSGLRKPSKVKPTDPLPPGTKTKEASCGSCASFFFVCSTLDDVLTPLVVVWQVECARRSAREVRCRRRCGLALSSSTLTPSLPLADRPACVQCLKAAAAKGCDTSLVRCVYSAASVFATSEDREFEAARGGRGAQCYWGEGSAEGGSSGDVAAEDERAEQPEEEEVAVLPDSSNWTPVDVSAEEPVRSPSPASSIDTCTLPSRSPSPLDSPPTSPFAARPPPTPFRPPPLPLPVSPPSIPSAFSTGRLAFPPSPTRPVLFNIPARSTLATAFLVNPADTLLDSPLPSRLTLRTQVPLAFSSTSTPLEPLPSTLDAGFWAGGPLTHDEVNEWPGLKHVVKRSIGG</sequence>
<proteinExistence type="predicted"/>
<name>A0A2T0AJG2_RHOTO</name>
<feature type="region of interest" description="Disordered" evidence="1">
    <location>
        <begin position="183"/>
        <end position="276"/>
    </location>
</feature>
<accession>A0A2T0AJG2</accession>
<feature type="compositionally biased region" description="Basic residues" evidence="1">
    <location>
        <begin position="43"/>
        <end position="56"/>
    </location>
</feature>
<feature type="compositionally biased region" description="Pro residues" evidence="1">
    <location>
        <begin position="255"/>
        <end position="276"/>
    </location>
</feature>
<dbReference type="Proteomes" id="UP000239560">
    <property type="component" value="Unassembled WGS sequence"/>
</dbReference>
<dbReference type="EMBL" id="LCTV02000001">
    <property type="protein sequence ID" value="PRQ78165.1"/>
    <property type="molecule type" value="Genomic_DNA"/>
</dbReference>
<evidence type="ECO:0000313" key="3">
    <source>
        <dbReference type="Proteomes" id="UP000239560"/>
    </source>
</evidence>
<reference evidence="2 3" key="1">
    <citation type="journal article" date="2018" name="Elife">
        <title>Functional genomics of lipid metabolism in the oleaginous yeast Rhodosporidium toruloides.</title>
        <authorList>
            <person name="Coradetti S.T."/>
            <person name="Pinel D."/>
            <person name="Geiselman G."/>
            <person name="Ito M."/>
            <person name="Mondo S."/>
            <person name="Reilly M.C."/>
            <person name="Cheng Y.F."/>
            <person name="Bauer S."/>
            <person name="Grigoriev I."/>
            <person name="Gladden J.M."/>
            <person name="Simmons B.A."/>
            <person name="Brem R."/>
            <person name="Arkin A.P."/>
            <person name="Skerker J.M."/>
        </authorList>
    </citation>
    <scope>NUCLEOTIDE SEQUENCE [LARGE SCALE GENOMIC DNA]</scope>
    <source>
        <strain evidence="2 3">NBRC 0880</strain>
    </source>
</reference>
<comment type="caution">
    <text evidence="2">The sequence shown here is derived from an EMBL/GenBank/DDBJ whole genome shotgun (WGS) entry which is preliminary data.</text>
</comment>
<dbReference type="AlphaFoldDB" id="A0A2T0AJG2"/>
<dbReference type="OrthoDB" id="2529504at2759"/>
<gene>
    <name evidence="2" type="ORF">AAT19DRAFT_9233</name>
</gene>